<evidence type="ECO:0000313" key="6">
    <source>
        <dbReference type="EMBL" id="MFC7403882.1"/>
    </source>
</evidence>
<organism evidence="6 7">
    <name type="scientific">Georgenia alba</name>
    <dbReference type="NCBI Taxonomy" id="2233858"/>
    <lineage>
        <taxon>Bacteria</taxon>
        <taxon>Bacillati</taxon>
        <taxon>Actinomycetota</taxon>
        <taxon>Actinomycetes</taxon>
        <taxon>Micrococcales</taxon>
        <taxon>Bogoriellaceae</taxon>
        <taxon>Georgenia</taxon>
    </lineage>
</organism>
<keyword evidence="1" id="KW-0805">Transcription regulation</keyword>
<evidence type="ECO:0000256" key="3">
    <source>
        <dbReference type="ARBA" id="ARBA00023163"/>
    </source>
</evidence>
<dbReference type="EMBL" id="JBHTCQ010000001">
    <property type="protein sequence ID" value="MFC7403882.1"/>
    <property type="molecule type" value="Genomic_DNA"/>
</dbReference>
<sequence>MSARNRTERAIVAAAVHTWARERGATLPDVAEAAEVGRTTLHRYFPERDRLVHAAVEHALEVIGAAIAEAQPDSGHPLEAMRRVVAALASVSEAIMFVFGDQSLMRDVVPTAEPELPTPHDPVIDLIRRGQAEGVFDDQLTAEWMQQVLWGVAYTAFEQVAQGALAKFDVAATVTRTLEQGITAKTIDPT</sequence>
<dbReference type="Pfam" id="PF00440">
    <property type="entry name" value="TetR_N"/>
    <property type="match status" value="1"/>
</dbReference>
<dbReference type="PANTHER" id="PTHR30055:SF234">
    <property type="entry name" value="HTH-TYPE TRANSCRIPTIONAL REGULATOR BETI"/>
    <property type="match status" value="1"/>
</dbReference>
<feature type="domain" description="HTH tetR-type" evidence="5">
    <location>
        <begin position="5"/>
        <end position="63"/>
    </location>
</feature>
<dbReference type="SUPFAM" id="SSF48498">
    <property type="entry name" value="Tetracyclin repressor-like, C-terminal domain"/>
    <property type="match status" value="1"/>
</dbReference>
<keyword evidence="3" id="KW-0804">Transcription</keyword>
<dbReference type="InterPro" id="IPR009057">
    <property type="entry name" value="Homeodomain-like_sf"/>
</dbReference>
<reference evidence="7" key="1">
    <citation type="journal article" date="2019" name="Int. J. Syst. Evol. Microbiol.">
        <title>The Global Catalogue of Microorganisms (GCM) 10K type strain sequencing project: providing services to taxonomists for standard genome sequencing and annotation.</title>
        <authorList>
            <consortium name="The Broad Institute Genomics Platform"/>
            <consortium name="The Broad Institute Genome Sequencing Center for Infectious Disease"/>
            <person name="Wu L."/>
            <person name="Ma J."/>
        </authorList>
    </citation>
    <scope>NUCLEOTIDE SEQUENCE [LARGE SCALE GENOMIC DNA]</scope>
    <source>
        <strain evidence="7">JCM 1490</strain>
    </source>
</reference>
<dbReference type="PANTHER" id="PTHR30055">
    <property type="entry name" value="HTH-TYPE TRANSCRIPTIONAL REGULATOR RUTR"/>
    <property type="match status" value="1"/>
</dbReference>
<dbReference type="InterPro" id="IPR036271">
    <property type="entry name" value="Tet_transcr_reg_TetR-rel_C_sf"/>
</dbReference>
<dbReference type="InterPro" id="IPR050109">
    <property type="entry name" value="HTH-type_TetR-like_transc_reg"/>
</dbReference>
<proteinExistence type="predicted"/>
<accession>A0ABW2Q7C9</accession>
<evidence type="ECO:0000256" key="2">
    <source>
        <dbReference type="ARBA" id="ARBA00023125"/>
    </source>
</evidence>
<keyword evidence="2 4" id="KW-0238">DNA-binding</keyword>
<evidence type="ECO:0000313" key="7">
    <source>
        <dbReference type="Proteomes" id="UP001596455"/>
    </source>
</evidence>
<dbReference type="PROSITE" id="PS50977">
    <property type="entry name" value="HTH_TETR_2"/>
    <property type="match status" value="1"/>
</dbReference>
<name>A0ABW2Q7C9_9MICO</name>
<protein>
    <submittedName>
        <fullName evidence="6">TetR/AcrR family transcriptional regulator</fullName>
    </submittedName>
</protein>
<comment type="caution">
    <text evidence="6">The sequence shown here is derived from an EMBL/GenBank/DDBJ whole genome shotgun (WGS) entry which is preliminary data.</text>
</comment>
<evidence type="ECO:0000256" key="1">
    <source>
        <dbReference type="ARBA" id="ARBA00023015"/>
    </source>
</evidence>
<keyword evidence="7" id="KW-1185">Reference proteome</keyword>
<dbReference type="SUPFAM" id="SSF46689">
    <property type="entry name" value="Homeodomain-like"/>
    <property type="match status" value="1"/>
</dbReference>
<dbReference type="RefSeq" id="WP_382390760.1">
    <property type="nucleotide sequence ID" value="NZ_JBHTCQ010000001.1"/>
</dbReference>
<dbReference type="Gene3D" id="1.10.357.10">
    <property type="entry name" value="Tetracycline Repressor, domain 2"/>
    <property type="match status" value="1"/>
</dbReference>
<evidence type="ECO:0000256" key="4">
    <source>
        <dbReference type="PROSITE-ProRule" id="PRU00335"/>
    </source>
</evidence>
<dbReference type="InterPro" id="IPR001647">
    <property type="entry name" value="HTH_TetR"/>
</dbReference>
<feature type="DNA-binding region" description="H-T-H motif" evidence="4">
    <location>
        <begin position="26"/>
        <end position="45"/>
    </location>
</feature>
<evidence type="ECO:0000259" key="5">
    <source>
        <dbReference type="PROSITE" id="PS50977"/>
    </source>
</evidence>
<dbReference type="Proteomes" id="UP001596455">
    <property type="component" value="Unassembled WGS sequence"/>
</dbReference>
<gene>
    <name evidence="6" type="ORF">ACFQQL_02070</name>
</gene>